<feature type="domain" description="SnoaL-like" evidence="1">
    <location>
        <begin position="5"/>
        <end position="80"/>
    </location>
</feature>
<accession>A0A6J4K1R1</accession>
<dbReference type="AlphaFoldDB" id="A0A6J4K1R1"/>
<dbReference type="Gene3D" id="3.10.450.50">
    <property type="match status" value="1"/>
</dbReference>
<evidence type="ECO:0000313" key="2">
    <source>
        <dbReference type="EMBL" id="CAA9293439.1"/>
    </source>
</evidence>
<proteinExistence type="predicted"/>
<protein>
    <recommendedName>
        <fullName evidence="1">SnoaL-like domain-containing protein</fullName>
    </recommendedName>
</protein>
<organism evidence="2">
    <name type="scientific">uncultured Actinomycetospora sp</name>
    <dbReference type="NCBI Taxonomy" id="1135996"/>
    <lineage>
        <taxon>Bacteria</taxon>
        <taxon>Bacillati</taxon>
        <taxon>Actinomycetota</taxon>
        <taxon>Actinomycetes</taxon>
        <taxon>Pseudonocardiales</taxon>
        <taxon>Pseudonocardiaceae</taxon>
        <taxon>Actinomycetospora</taxon>
        <taxon>environmental samples</taxon>
    </lineage>
</organism>
<gene>
    <name evidence="2" type="ORF">AVDCRST_MAG54-4647</name>
</gene>
<name>A0A6J4K1R1_9PSEU</name>
<dbReference type="InterPro" id="IPR032710">
    <property type="entry name" value="NTF2-like_dom_sf"/>
</dbReference>
<sequence length="125" mass="13483">MTNSVTTFRAAVEAGDMDAAVALLADDVEFHSPVVHSPYRGRDAVAPILHAVAQVFEDFRYVAEVAGGEDHVLVFRAHVGDKQLEGIDLLHHDARGAIERLTVMIRPLSALQAVAAAMRERLTGA</sequence>
<dbReference type="Pfam" id="PF12680">
    <property type="entry name" value="SnoaL_2"/>
    <property type="match status" value="1"/>
</dbReference>
<dbReference type="EMBL" id="CADCTH010000585">
    <property type="protein sequence ID" value="CAA9293439.1"/>
    <property type="molecule type" value="Genomic_DNA"/>
</dbReference>
<dbReference type="InterPro" id="IPR037401">
    <property type="entry name" value="SnoaL-like"/>
</dbReference>
<evidence type="ECO:0000259" key="1">
    <source>
        <dbReference type="Pfam" id="PF12680"/>
    </source>
</evidence>
<reference evidence="2" key="1">
    <citation type="submission" date="2020-02" db="EMBL/GenBank/DDBJ databases">
        <authorList>
            <person name="Meier V. D."/>
        </authorList>
    </citation>
    <scope>NUCLEOTIDE SEQUENCE</scope>
    <source>
        <strain evidence="2">AVDCRST_MAG54</strain>
    </source>
</reference>
<dbReference type="SUPFAM" id="SSF54427">
    <property type="entry name" value="NTF2-like"/>
    <property type="match status" value="1"/>
</dbReference>